<dbReference type="EC" id="2.1.1.137" evidence="4"/>
<comment type="caution">
    <text evidence="10">The sequence shown here is derived from an EMBL/GenBank/DDBJ whole genome shotgun (WGS) entry which is preliminary data.</text>
</comment>
<proteinExistence type="inferred from homology"/>
<dbReference type="Pfam" id="PF13847">
    <property type="entry name" value="Methyltransf_31"/>
    <property type="match status" value="1"/>
</dbReference>
<dbReference type="PANTHER" id="PTHR43675:SF8">
    <property type="entry name" value="ARSENITE METHYLTRANSFERASE"/>
    <property type="match status" value="1"/>
</dbReference>
<keyword evidence="1 10" id="KW-0808">Transferase</keyword>
<reference evidence="10 11" key="1">
    <citation type="journal article" date="2014" name="BMC Genomics">
        <title>Comparison of environmental and isolate Sulfobacillus genomes reveals diverse carbon, sulfur, nitrogen, and hydrogen metabolisms.</title>
        <authorList>
            <person name="Justice N.B."/>
            <person name="Norman A."/>
            <person name="Brown C.T."/>
            <person name="Singh A."/>
            <person name="Thomas B.C."/>
            <person name="Banfield J.F."/>
        </authorList>
    </citation>
    <scope>NUCLEOTIDE SEQUENCE [LARGE SCALE GENOMIC DNA]</scope>
    <source>
        <strain evidence="10">AMDSBA1</strain>
    </source>
</reference>
<evidence type="ECO:0000259" key="9">
    <source>
        <dbReference type="Pfam" id="PF13847"/>
    </source>
</evidence>
<dbReference type="InterPro" id="IPR029063">
    <property type="entry name" value="SAM-dependent_MTases_sf"/>
</dbReference>
<evidence type="ECO:0000256" key="4">
    <source>
        <dbReference type="ARBA" id="ARBA00034521"/>
    </source>
</evidence>
<dbReference type="AlphaFoldDB" id="A0A2T2WZE9"/>
<evidence type="ECO:0000256" key="1">
    <source>
        <dbReference type="ARBA" id="ARBA00022679"/>
    </source>
</evidence>
<dbReference type="CDD" id="cd02440">
    <property type="entry name" value="AdoMet_MTases"/>
    <property type="match status" value="1"/>
</dbReference>
<organism evidence="10 11">
    <name type="scientific">Sulfobacillus benefaciens</name>
    <dbReference type="NCBI Taxonomy" id="453960"/>
    <lineage>
        <taxon>Bacteria</taxon>
        <taxon>Bacillati</taxon>
        <taxon>Bacillota</taxon>
        <taxon>Clostridia</taxon>
        <taxon>Eubacteriales</taxon>
        <taxon>Clostridiales Family XVII. Incertae Sedis</taxon>
        <taxon>Sulfobacillus</taxon>
    </lineage>
</organism>
<evidence type="ECO:0000256" key="2">
    <source>
        <dbReference type="ARBA" id="ARBA00022691"/>
    </source>
</evidence>
<keyword evidence="2" id="KW-0949">S-adenosyl-L-methionine</keyword>
<dbReference type="Gene3D" id="3.40.50.150">
    <property type="entry name" value="Vaccinia Virus protein VP39"/>
    <property type="match status" value="1"/>
</dbReference>
<comment type="similarity">
    <text evidence="3">Belongs to the methyltransferase superfamily. Arsenite methyltransferase family.</text>
</comment>
<dbReference type="PANTHER" id="PTHR43675">
    <property type="entry name" value="ARSENITE METHYLTRANSFERASE"/>
    <property type="match status" value="1"/>
</dbReference>
<dbReference type="InterPro" id="IPR025714">
    <property type="entry name" value="Methyltranfer_dom"/>
</dbReference>
<dbReference type="Proteomes" id="UP000242699">
    <property type="component" value="Unassembled WGS sequence"/>
</dbReference>
<sequence>MITGIERQEAIKNRYGQIAETGKGCGCGSGAQEFDPSMVSVYLGYTGSELAEVPEEANLGLGCGNPLAIARIEPGQTVLDLGSGGGLDCFLASKRVGDKGRVIGVDMTPAMIARAEQNARRGGFFNVEFQLGEIEHLPLADQSVDVIISNCVINLSSNKRQVFREAFRVLKPGGWLAISDVVATADIPEEWRRELSLWTNCMAGAAGIDELTAIMQGVGFNRVSIKPQAGSREFIRQWVPGASLTDYVVSAVIEGYKDTGLSP</sequence>
<gene>
    <name evidence="10" type="primary">arsM</name>
    <name evidence="10" type="ORF">C7B43_11480</name>
</gene>
<dbReference type="NCBIfam" id="NF008823">
    <property type="entry name" value="PRK11873.1"/>
    <property type="match status" value="1"/>
</dbReference>
<accession>A0A2T2WZE9</accession>
<comment type="catalytic activity">
    <reaction evidence="8">
        <text>arsenic triglutathione + 3 [thioredoxin]-dithiol + 3 S-adenosyl-L-methionine = trimethylarsine + 3 [thioredoxin]-disulfide + 3 glutathione + 3 S-adenosyl-L-homocysteine + 3 H(+)</text>
        <dbReference type="Rhea" id="RHEA:69432"/>
        <dbReference type="Rhea" id="RHEA-COMP:10698"/>
        <dbReference type="Rhea" id="RHEA-COMP:10700"/>
        <dbReference type="ChEBI" id="CHEBI:15378"/>
        <dbReference type="ChEBI" id="CHEBI:27130"/>
        <dbReference type="ChEBI" id="CHEBI:29950"/>
        <dbReference type="ChEBI" id="CHEBI:50058"/>
        <dbReference type="ChEBI" id="CHEBI:57856"/>
        <dbReference type="ChEBI" id="CHEBI:57925"/>
        <dbReference type="ChEBI" id="CHEBI:59789"/>
        <dbReference type="ChEBI" id="CHEBI:183640"/>
        <dbReference type="EC" id="2.1.1.137"/>
    </reaction>
</comment>
<dbReference type="GO" id="GO:0030791">
    <property type="term" value="F:arsenite methyltransferase activity"/>
    <property type="evidence" value="ECO:0007669"/>
    <property type="project" value="UniProtKB-EC"/>
</dbReference>
<comment type="catalytic activity">
    <reaction evidence="6">
        <text>arsenic triglutathione + [thioredoxin]-dithiol + S-adenosyl-L-methionine + 2 H2O = methylarsonous acid + [thioredoxin]-disulfide + 3 glutathione + S-adenosyl-L-homocysteine + H(+)</text>
        <dbReference type="Rhea" id="RHEA:69460"/>
        <dbReference type="Rhea" id="RHEA-COMP:10698"/>
        <dbReference type="Rhea" id="RHEA-COMP:10700"/>
        <dbReference type="ChEBI" id="CHEBI:15377"/>
        <dbReference type="ChEBI" id="CHEBI:15378"/>
        <dbReference type="ChEBI" id="CHEBI:17826"/>
        <dbReference type="ChEBI" id="CHEBI:29950"/>
        <dbReference type="ChEBI" id="CHEBI:50058"/>
        <dbReference type="ChEBI" id="CHEBI:57856"/>
        <dbReference type="ChEBI" id="CHEBI:57925"/>
        <dbReference type="ChEBI" id="CHEBI:59789"/>
        <dbReference type="ChEBI" id="CHEBI:183640"/>
        <dbReference type="EC" id="2.1.1.137"/>
    </reaction>
</comment>
<evidence type="ECO:0000256" key="7">
    <source>
        <dbReference type="ARBA" id="ARBA00047943"/>
    </source>
</evidence>
<dbReference type="SUPFAM" id="SSF53335">
    <property type="entry name" value="S-adenosyl-L-methionine-dependent methyltransferases"/>
    <property type="match status" value="1"/>
</dbReference>
<protein>
    <recommendedName>
        <fullName evidence="5">Arsenite methyltransferase</fullName>
        <ecNumber evidence="4">2.1.1.137</ecNumber>
    </recommendedName>
</protein>
<evidence type="ECO:0000313" key="11">
    <source>
        <dbReference type="Proteomes" id="UP000242699"/>
    </source>
</evidence>
<comment type="catalytic activity">
    <reaction evidence="7">
        <text>arsenic triglutathione + 2 [thioredoxin]-dithiol + 2 S-adenosyl-L-methionine + H2O = dimethylarsinous acid + 2 [thioredoxin]-disulfide + 3 glutathione + 2 S-adenosyl-L-homocysteine + 2 H(+)</text>
        <dbReference type="Rhea" id="RHEA:69464"/>
        <dbReference type="Rhea" id="RHEA-COMP:10698"/>
        <dbReference type="Rhea" id="RHEA-COMP:10700"/>
        <dbReference type="ChEBI" id="CHEBI:15377"/>
        <dbReference type="ChEBI" id="CHEBI:15378"/>
        <dbReference type="ChEBI" id="CHEBI:23808"/>
        <dbReference type="ChEBI" id="CHEBI:29950"/>
        <dbReference type="ChEBI" id="CHEBI:50058"/>
        <dbReference type="ChEBI" id="CHEBI:57856"/>
        <dbReference type="ChEBI" id="CHEBI:57925"/>
        <dbReference type="ChEBI" id="CHEBI:59789"/>
        <dbReference type="ChEBI" id="CHEBI:183640"/>
        <dbReference type="EC" id="2.1.1.137"/>
    </reaction>
</comment>
<dbReference type="InterPro" id="IPR026669">
    <property type="entry name" value="Arsenite_MeTrfase-like"/>
</dbReference>
<feature type="domain" description="Methyltransferase" evidence="9">
    <location>
        <begin position="73"/>
        <end position="216"/>
    </location>
</feature>
<evidence type="ECO:0000256" key="3">
    <source>
        <dbReference type="ARBA" id="ARBA00034487"/>
    </source>
</evidence>
<evidence type="ECO:0000313" key="10">
    <source>
        <dbReference type="EMBL" id="PSR27609.1"/>
    </source>
</evidence>
<name>A0A2T2WZE9_9FIRM</name>
<evidence type="ECO:0000256" key="6">
    <source>
        <dbReference type="ARBA" id="ARBA00047941"/>
    </source>
</evidence>
<keyword evidence="10" id="KW-0489">Methyltransferase</keyword>
<evidence type="ECO:0000256" key="8">
    <source>
        <dbReference type="ARBA" id="ARBA00048428"/>
    </source>
</evidence>
<dbReference type="EMBL" id="PXYT01000025">
    <property type="protein sequence ID" value="PSR27609.1"/>
    <property type="molecule type" value="Genomic_DNA"/>
</dbReference>
<evidence type="ECO:0000256" key="5">
    <source>
        <dbReference type="ARBA" id="ARBA00034545"/>
    </source>
</evidence>
<dbReference type="GO" id="GO:0032259">
    <property type="term" value="P:methylation"/>
    <property type="evidence" value="ECO:0007669"/>
    <property type="project" value="UniProtKB-KW"/>
</dbReference>